<dbReference type="InterPro" id="IPR052871">
    <property type="entry name" value="V-set/Ig_domain"/>
</dbReference>
<evidence type="ECO:0000259" key="1">
    <source>
        <dbReference type="PROSITE" id="PS50835"/>
    </source>
</evidence>
<reference evidence="2" key="2">
    <citation type="submission" date="2025-08" db="UniProtKB">
        <authorList>
            <consortium name="Ensembl"/>
        </authorList>
    </citation>
    <scope>IDENTIFICATION</scope>
</reference>
<dbReference type="InterPro" id="IPR013783">
    <property type="entry name" value="Ig-like_fold"/>
</dbReference>
<dbReference type="AlphaFoldDB" id="A0A8C4Y8E9"/>
<sequence length="367" mass="39686">AGARGLLPLFADALPTLLEAVRISAKGQQVLYLAQGDSVRLGCPYILEPQDNGPTNLDIIWTMVNPEQRLPFLTYQDQKIRYGSVPGLQQRVSFVAQDPSLYDASIHLANLQVSDSATYECRVRKATVDTHLITITVLEKPATPRCWMDGEPVRGGNLMLRCCSDGGSLPLSYQWSKMGGDYAMGWLPPRTVQGKQWAGQGSPGGGLLTTLSSLWVVCPRMVQGRGAGLRRVGCSSAELEASPCNVYDMSFLKSWHPGDPFHRWSSQGVFGGGPRHGPDVLPGGSGCLALSQDPLGVKELALPVRRGDTLWSSLRAGSLLCRARLGGPDDPEPVAGALRDLLLPRDQQGGLHPVHGACLRPSRRLHR</sequence>
<dbReference type="SMART" id="SM00406">
    <property type="entry name" value="IGv"/>
    <property type="match status" value="1"/>
</dbReference>
<dbReference type="InterPro" id="IPR007110">
    <property type="entry name" value="Ig-like_dom"/>
</dbReference>
<name>A0A8C4Y8E9_9SAUR</name>
<dbReference type="InterPro" id="IPR003599">
    <property type="entry name" value="Ig_sub"/>
</dbReference>
<dbReference type="Gene3D" id="2.60.40.10">
    <property type="entry name" value="Immunoglobulins"/>
    <property type="match status" value="1"/>
</dbReference>
<keyword evidence="3" id="KW-1185">Reference proteome</keyword>
<dbReference type="SMART" id="SM00409">
    <property type="entry name" value="IG"/>
    <property type="match status" value="1"/>
</dbReference>
<dbReference type="Pfam" id="PF07686">
    <property type="entry name" value="V-set"/>
    <property type="match status" value="1"/>
</dbReference>
<evidence type="ECO:0000313" key="3">
    <source>
        <dbReference type="Proteomes" id="UP000694390"/>
    </source>
</evidence>
<feature type="domain" description="Ig-like" evidence="1">
    <location>
        <begin position="15"/>
        <end position="134"/>
    </location>
</feature>
<dbReference type="PANTHER" id="PTHR45166:SF1">
    <property type="entry name" value="V-SET AND IMMUNOGLOBULIN DOMAIN-CONTAINING PROTEIN 8"/>
    <property type="match status" value="1"/>
</dbReference>
<dbReference type="Proteomes" id="UP000694390">
    <property type="component" value="Chromosome 24"/>
</dbReference>
<dbReference type="GeneTree" id="ENSGT00940000161712"/>
<dbReference type="OrthoDB" id="10045577at2759"/>
<dbReference type="PROSITE" id="PS50835">
    <property type="entry name" value="IG_LIKE"/>
    <property type="match status" value="1"/>
</dbReference>
<reference evidence="2" key="1">
    <citation type="submission" date="2019-06" db="EMBL/GenBank/DDBJ databases">
        <title>G10K-VGP Goodes thornscrub tortoise genome, primary haplotype.</title>
        <authorList>
            <person name="Murphy B."/>
            <person name="Edwards T."/>
            <person name="Rhie A."/>
            <person name="Koren S."/>
            <person name="Phillippy A."/>
            <person name="Fedrigo O."/>
            <person name="Haase B."/>
            <person name="Mountcastle J."/>
            <person name="Lewin H."/>
            <person name="Damas J."/>
            <person name="Howe K."/>
            <person name="Formenti G."/>
            <person name="Myers G."/>
            <person name="Durbin R."/>
            <person name="Jarvis E.D."/>
        </authorList>
    </citation>
    <scope>NUCLEOTIDE SEQUENCE [LARGE SCALE GENOMIC DNA]</scope>
</reference>
<dbReference type="SUPFAM" id="SSF48726">
    <property type="entry name" value="Immunoglobulin"/>
    <property type="match status" value="1"/>
</dbReference>
<dbReference type="InterPro" id="IPR036179">
    <property type="entry name" value="Ig-like_dom_sf"/>
</dbReference>
<gene>
    <name evidence="2" type="primary">VSIG8</name>
</gene>
<evidence type="ECO:0000313" key="2">
    <source>
        <dbReference type="Ensembl" id="ENSGEVP00005021599.1"/>
    </source>
</evidence>
<reference evidence="2" key="3">
    <citation type="submission" date="2025-09" db="UniProtKB">
        <authorList>
            <consortium name="Ensembl"/>
        </authorList>
    </citation>
    <scope>IDENTIFICATION</scope>
</reference>
<dbReference type="PANTHER" id="PTHR45166">
    <property type="entry name" value="V-SET AND IMMUNOGLOBULIN DOMAIN-CONTAINING PROTEIN 8"/>
    <property type="match status" value="1"/>
</dbReference>
<dbReference type="Ensembl" id="ENSGEVT00005022692.1">
    <property type="protein sequence ID" value="ENSGEVP00005021599.1"/>
    <property type="gene ID" value="ENSGEVG00005015351.1"/>
</dbReference>
<protein>
    <submittedName>
        <fullName evidence="2">V-set and immunoglobulin domain containing 8</fullName>
    </submittedName>
</protein>
<proteinExistence type="predicted"/>
<organism evidence="2 3">
    <name type="scientific">Gopherus evgoodei</name>
    <name type="common">Goodes thornscrub tortoise</name>
    <dbReference type="NCBI Taxonomy" id="1825980"/>
    <lineage>
        <taxon>Eukaryota</taxon>
        <taxon>Metazoa</taxon>
        <taxon>Chordata</taxon>
        <taxon>Craniata</taxon>
        <taxon>Vertebrata</taxon>
        <taxon>Euteleostomi</taxon>
        <taxon>Archelosauria</taxon>
        <taxon>Testudinata</taxon>
        <taxon>Testudines</taxon>
        <taxon>Cryptodira</taxon>
        <taxon>Durocryptodira</taxon>
        <taxon>Testudinoidea</taxon>
        <taxon>Testudinidae</taxon>
        <taxon>Gopherus</taxon>
    </lineage>
</organism>
<dbReference type="InterPro" id="IPR013106">
    <property type="entry name" value="Ig_V-set"/>
</dbReference>
<accession>A0A8C4Y8E9</accession>